<feature type="transmembrane region" description="Helical" evidence="8">
    <location>
        <begin position="63"/>
        <end position="85"/>
    </location>
</feature>
<keyword evidence="4" id="KW-0808">Transferase</keyword>
<feature type="transmembrane region" description="Helical" evidence="8">
    <location>
        <begin position="421"/>
        <end position="441"/>
    </location>
</feature>
<evidence type="ECO:0000256" key="2">
    <source>
        <dbReference type="ARBA" id="ARBA00022475"/>
    </source>
</evidence>
<feature type="transmembrane region" description="Helical" evidence="8">
    <location>
        <begin position="251"/>
        <end position="267"/>
    </location>
</feature>
<keyword evidence="10" id="KW-1185">Reference proteome</keyword>
<accession>A0A5C5XA70</accession>
<dbReference type="Proteomes" id="UP000317243">
    <property type="component" value="Unassembled WGS sequence"/>
</dbReference>
<feature type="transmembrane region" description="Helical" evidence="8">
    <location>
        <begin position="21"/>
        <end position="43"/>
    </location>
</feature>
<evidence type="ECO:0000256" key="8">
    <source>
        <dbReference type="SAM" id="Phobius"/>
    </source>
</evidence>
<dbReference type="EMBL" id="SIHI01000001">
    <property type="protein sequence ID" value="TWT59075.1"/>
    <property type="molecule type" value="Genomic_DNA"/>
</dbReference>
<proteinExistence type="predicted"/>
<comment type="subcellular location">
    <subcellularLocation>
        <location evidence="1">Cell membrane</location>
        <topology evidence="1">Multi-pass membrane protein</topology>
    </subcellularLocation>
</comment>
<gene>
    <name evidence="9" type="ORF">KOR42_24640</name>
</gene>
<evidence type="ECO:0000256" key="6">
    <source>
        <dbReference type="ARBA" id="ARBA00022989"/>
    </source>
</evidence>
<sequence length="631" mass="71792">MNPIPNLDQAPPPRNWVSFKNALIVAYLVCAAVLLWNEIPVWLNEESQQERFAGWLSGREPDWLPFLPFLILFPLCFLGGGGFLNRASSGSKSEEWSESPRDEKPRLVMAWGLSLVVGSVAFLMAHWTSHEFDGLPPAYHDEYSYLLQAETFLNGKWSYPSFKEYPELFNQMHVLNEGEFASRYFPGTGAWISLGMLVSNEWFAHLLAQTFAAIMIFWTGRELANSGTGLLAGLLFALSPGMILFSNLLLAHHPTLVGLTIFLWAFVRMIRTDCLTMSWVAGIGLAYSMICRPMTAAGFGLPFGVLFVWWWIRGSWGIENPEKPLSFRQRSFRTIGLAIPLIIGFAVVMVQNKQITGDLCTSPYQLYTDIYTPRHVYGFNNVVRGEQALGPKVLENYDQWAENLTPQLALKNGFIRIENSWRWTLGIIPILASVIIFLLTMRSDDRRWWLIFLAIVSLHVAHIPYWFSGIFGWHYVFETGPLWILIVAETTRRLWSDRAMSSQRLVCVCWMLFLGTSVLVNLVTIKPVWPATLDRGVAEVRYPRTLYSEFREQIEDLRDQSPAIVFVIPDLSDRSMDYVTNPPSLDGPVLVARISDPDEVESLAALFPGRVPILFDAHTRSFEMLEKGRSQ</sequence>
<evidence type="ECO:0000256" key="5">
    <source>
        <dbReference type="ARBA" id="ARBA00022692"/>
    </source>
</evidence>
<feature type="transmembrane region" description="Helical" evidence="8">
    <location>
        <begin position="503"/>
        <end position="523"/>
    </location>
</feature>
<evidence type="ECO:0000313" key="9">
    <source>
        <dbReference type="EMBL" id="TWT59075.1"/>
    </source>
</evidence>
<feature type="transmembrane region" description="Helical" evidence="8">
    <location>
        <begin position="227"/>
        <end position="245"/>
    </location>
</feature>
<evidence type="ECO:0000256" key="7">
    <source>
        <dbReference type="ARBA" id="ARBA00023136"/>
    </source>
</evidence>
<evidence type="ECO:0000256" key="1">
    <source>
        <dbReference type="ARBA" id="ARBA00004651"/>
    </source>
</evidence>
<evidence type="ECO:0000256" key="3">
    <source>
        <dbReference type="ARBA" id="ARBA00022676"/>
    </source>
</evidence>
<evidence type="ECO:0008006" key="11">
    <source>
        <dbReference type="Google" id="ProtNLM"/>
    </source>
</evidence>
<dbReference type="GO" id="GO:0009103">
    <property type="term" value="P:lipopolysaccharide biosynthetic process"/>
    <property type="evidence" value="ECO:0007669"/>
    <property type="project" value="UniProtKB-ARBA"/>
</dbReference>
<feature type="transmembrane region" description="Helical" evidence="8">
    <location>
        <begin position="473"/>
        <end position="491"/>
    </location>
</feature>
<protein>
    <recommendedName>
        <fullName evidence="11">Glycosyltransferase RgtA/B/C/D-like domain-containing protein</fullName>
    </recommendedName>
</protein>
<dbReference type="InterPro" id="IPR050297">
    <property type="entry name" value="LipidA_mod_glycosyltrf_83"/>
</dbReference>
<dbReference type="PANTHER" id="PTHR33908">
    <property type="entry name" value="MANNOSYLTRANSFERASE YKCB-RELATED"/>
    <property type="match status" value="1"/>
</dbReference>
<feature type="transmembrane region" description="Helical" evidence="8">
    <location>
        <begin position="296"/>
        <end position="312"/>
    </location>
</feature>
<keyword evidence="7 8" id="KW-0472">Membrane</keyword>
<keyword evidence="5 8" id="KW-0812">Transmembrane</keyword>
<feature type="transmembrane region" description="Helical" evidence="8">
    <location>
        <begin position="332"/>
        <end position="350"/>
    </location>
</feature>
<feature type="transmembrane region" description="Helical" evidence="8">
    <location>
        <begin position="106"/>
        <end position="127"/>
    </location>
</feature>
<comment type="caution">
    <text evidence="9">The sequence shown here is derived from an EMBL/GenBank/DDBJ whole genome shotgun (WGS) entry which is preliminary data.</text>
</comment>
<dbReference type="GO" id="GO:0016763">
    <property type="term" value="F:pentosyltransferase activity"/>
    <property type="evidence" value="ECO:0007669"/>
    <property type="project" value="TreeGrafter"/>
</dbReference>
<reference evidence="9 10" key="1">
    <citation type="submission" date="2019-02" db="EMBL/GenBank/DDBJ databases">
        <title>Deep-cultivation of Planctomycetes and their phenomic and genomic characterization uncovers novel biology.</title>
        <authorList>
            <person name="Wiegand S."/>
            <person name="Jogler M."/>
            <person name="Boedeker C."/>
            <person name="Pinto D."/>
            <person name="Vollmers J."/>
            <person name="Rivas-Marin E."/>
            <person name="Kohn T."/>
            <person name="Peeters S.H."/>
            <person name="Heuer A."/>
            <person name="Rast P."/>
            <person name="Oberbeckmann S."/>
            <person name="Bunk B."/>
            <person name="Jeske O."/>
            <person name="Meyerdierks A."/>
            <person name="Storesund J.E."/>
            <person name="Kallscheuer N."/>
            <person name="Luecker S."/>
            <person name="Lage O.M."/>
            <person name="Pohl T."/>
            <person name="Merkel B.J."/>
            <person name="Hornburger P."/>
            <person name="Mueller R.-W."/>
            <person name="Bruemmer F."/>
            <person name="Labrenz M."/>
            <person name="Spormann A.M."/>
            <person name="Op Den Camp H."/>
            <person name="Overmann J."/>
            <person name="Amann R."/>
            <person name="Jetten M.S.M."/>
            <person name="Mascher T."/>
            <person name="Medema M.H."/>
            <person name="Devos D.P."/>
            <person name="Kaster A.-K."/>
            <person name="Ovreas L."/>
            <person name="Rohde M."/>
            <person name="Galperin M.Y."/>
            <person name="Jogler C."/>
        </authorList>
    </citation>
    <scope>NUCLEOTIDE SEQUENCE [LARGE SCALE GENOMIC DNA]</scope>
    <source>
        <strain evidence="9 10">KOR42</strain>
    </source>
</reference>
<name>A0A5C5XA70_9PLAN</name>
<dbReference type="GO" id="GO:0005886">
    <property type="term" value="C:plasma membrane"/>
    <property type="evidence" value="ECO:0007669"/>
    <property type="project" value="UniProtKB-SubCell"/>
</dbReference>
<keyword evidence="6 8" id="KW-1133">Transmembrane helix</keyword>
<dbReference type="PANTHER" id="PTHR33908:SF11">
    <property type="entry name" value="MEMBRANE PROTEIN"/>
    <property type="match status" value="1"/>
</dbReference>
<dbReference type="AlphaFoldDB" id="A0A5C5XA70"/>
<keyword evidence="3" id="KW-0328">Glycosyltransferase</keyword>
<keyword evidence="2" id="KW-1003">Cell membrane</keyword>
<evidence type="ECO:0000313" key="10">
    <source>
        <dbReference type="Proteomes" id="UP000317243"/>
    </source>
</evidence>
<feature type="transmembrane region" description="Helical" evidence="8">
    <location>
        <begin position="202"/>
        <end position="220"/>
    </location>
</feature>
<organism evidence="9 10">
    <name type="scientific">Thalassoglobus neptunius</name>
    <dbReference type="NCBI Taxonomy" id="1938619"/>
    <lineage>
        <taxon>Bacteria</taxon>
        <taxon>Pseudomonadati</taxon>
        <taxon>Planctomycetota</taxon>
        <taxon>Planctomycetia</taxon>
        <taxon>Planctomycetales</taxon>
        <taxon>Planctomycetaceae</taxon>
        <taxon>Thalassoglobus</taxon>
    </lineage>
</organism>
<evidence type="ECO:0000256" key="4">
    <source>
        <dbReference type="ARBA" id="ARBA00022679"/>
    </source>
</evidence>